<gene>
    <name evidence="1" type="ORF">BaRGS_00027918</name>
</gene>
<dbReference type="AlphaFoldDB" id="A0ABD0K0I1"/>
<accession>A0ABD0K0I1</accession>
<dbReference type="Proteomes" id="UP001519460">
    <property type="component" value="Unassembled WGS sequence"/>
</dbReference>
<name>A0ABD0K0I1_9CAEN</name>
<proteinExistence type="predicted"/>
<comment type="caution">
    <text evidence="1">The sequence shown here is derived from an EMBL/GenBank/DDBJ whole genome shotgun (WGS) entry which is preliminary data.</text>
</comment>
<evidence type="ECO:0000313" key="1">
    <source>
        <dbReference type="EMBL" id="KAK7480832.1"/>
    </source>
</evidence>
<protein>
    <submittedName>
        <fullName evidence="1">Uncharacterized protein</fullName>
    </submittedName>
</protein>
<reference evidence="1 2" key="1">
    <citation type="journal article" date="2023" name="Sci. Data">
        <title>Genome assembly of the Korean intertidal mud-creeper Batillaria attramentaria.</title>
        <authorList>
            <person name="Patra A.K."/>
            <person name="Ho P.T."/>
            <person name="Jun S."/>
            <person name="Lee S.J."/>
            <person name="Kim Y."/>
            <person name="Won Y.J."/>
        </authorList>
    </citation>
    <scope>NUCLEOTIDE SEQUENCE [LARGE SCALE GENOMIC DNA]</scope>
    <source>
        <strain evidence="1">Wonlab-2016</strain>
    </source>
</reference>
<evidence type="ECO:0000313" key="2">
    <source>
        <dbReference type="Proteomes" id="UP001519460"/>
    </source>
</evidence>
<keyword evidence="2" id="KW-1185">Reference proteome</keyword>
<dbReference type="EMBL" id="JACVVK020000273">
    <property type="protein sequence ID" value="KAK7480832.1"/>
    <property type="molecule type" value="Genomic_DNA"/>
</dbReference>
<organism evidence="1 2">
    <name type="scientific">Batillaria attramentaria</name>
    <dbReference type="NCBI Taxonomy" id="370345"/>
    <lineage>
        <taxon>Eukaryota</taxon>
        <taxon>Metazoa</taxon>
        <taxon>Spiralia</taxon>
        <taxon>Lophotrochozoa</taxon>
        <taxon>Mollusca</taxon>
        <taxon>Gastropoda</taxon>
        <taxon>Caenogastropoda</taxon>
        <taxon>Sorbeoconcha</taxon>
        <taxon>Cerithioidea</taxon>
        <taxon>Batillariidae</taxon>
        <taxon>Batillaria</taxon>
    </lineage>
</organism>
<sequence>MSNGTLQQLLTMTLRSQSQPKVLTQFGNWRRLLTEADKTTAFSAIMTDQPAYNEMRLRWHNDRKCGDSVNGSTAIVILKKC</sequence>